<dbReference type="GO" id="GO:0004590">
    <property type="term" value="F:orotidine-5'-phosphate decarboxylase activity"/>
    <property type="evidence" value="ECO:0007669"/>
    <property type="project" value="InterPro"/>
</dbReference>
<dbReference type="SUPFAM" id="SSF54211">
    <property type="entry name" value="Ribosomal protein S5 domain 2-like"/>
    <property type="match status" value="1"/>
</dbReference>
<dbReference type="EC" id="4.1.2.43" evidence="7"/>
<reference evidence="9 10" key="1">
    <citation type="submission" date="2018-06" db="EMBL/GenBank/DDBJ databases">
        <title>Extensive metabolic versatility and redundancy in microbially diverse, dynamic hydrothermal sediments.</title>
        <authorList>
            <person name="Dombrowski N."/>
            <person name="Teske A."/>
            <person name="Baker B.J."/>
        </authorList>
    </citation>
    <scope>NUCLEOTIDE SEQUENCE [LARGE SCALE GENOMIC DNA]</scope>
    <source>
        <strain evidence="9">B20_G2</strain>
    </source>
</reference>
<comment type="catalytic activity">
    <reaction evidence="7">
        <text>D-ribulose 5-phosphate + formaldehyde = D-arabino-hex-3-ulose 6-phosphate</text>
        <dbReference type="Rhea" id="RHEA:25201"/>
        <dbReference type="ChEBI" id="CHEBI:16842"/>
        <dbReference type="ChEBI" id="CHEBI:58121"/>
        <dbReference type="ChEBI" id="CHEBI:58542"/>
        <dbReference type="EC" id="4.1.2.43"/>
    </reaction>
</comment>
<dbReference type="HAMAP" id="MF_01268">
    <property type="entry name" value="Fae_Hps"/>
    <property type="match status" value="1"/>
</dbReference>
<dbReference type="FunFam" id="3.30.230.60:FF:000001">
    <property type="entry name" value="5,6,7,8-tetrahydromethanopterin hydro-lyase"/>
    <property type="match status" value="1"/>
</dbReference>
<dbReference type="InterPro" id="IPR020868">
    <property type="entry name" value="Fae/Hps"/>
</dbReference>
<dbReference type="GO" id="GO:0016051">
    <property type="term" value="P:carbohydrate biosynthetic process"/>
    <property type="evidence" value="ECO:0007669"/>
    <property type="project" value="UniProtKB-UniRule"/>
</dbReference>
<dbReference type="Gene3D" id="3.20.20.70">
    <property type="entry name" value="Aldolase class I"/>
    <property type="match status" value="1"/>
</dbReference>
<feature type="binding site" evidence="7">
    <location>
        <position position="68"/>
    </location>
    <ligand>
        <name>substrate</name>
    </ligand>
</feature>
<comment type="similarity">
    <text evidence="7">In the N-terminal section; belongs to the formaldehyde-activating enzyme family.</text>
</comment>
<dbReference type="InterPro" id="IPR011060">
    <property type="entry name" value="RibuloseP-bd_barrel"/>
</dbReference>
<comment type="catalytic activity">
    <reaction evidence="4 7">
        <text>5,6,7,8-tetrahydromethanopterin + formaldehyde = 5,10-methylenetetrahydromethanopterin + H2O</text>
        <dbReference type="Rhea" id="RHEA:24678"/>
        <dbReference type="ChEBI" id="CHEBI:15377"/>
        <dbReference type="ChEBI" id="CHEBI:16842"/>
        <dbReference type="ChEBI" id="CHEBI:57818"/>
        <dbReference type="ChEBI" id="CHEBI:58103"/>
        <dbReference type="EC" id="4.2.1.147"/>
    </reaction>
</comment>
<dbReference type="InterPro" id="IPR013785">
    <property type="entry name" value="Aldolase_TIM"/>
</dbReference>
<dbReference type="GO" id="GO:0043801">
    <property type="term" value="F:hexulose-6-phosphate synthase activity"/>
    <property type="evidence" value="ECO:0007669"/>
    <property type="project" value="UniProtKB-UniRule"/>
</dbReference>
<comment type="similarity">
    <text evidence="6">Belongs to the formaldehyde-activating enzyme family.</text>
</comment>
<proteinExistence type="inferred from homology"/>
<dbReference type="GO" id="GO:0019854">
    <property type="term" value="P:L-ascorbic acid catabolic process"/>
    <property type="evidence" value="ECO:0007669"/>
    <property type="project" value="TreeGrafter"/>
</dbReference>
<evidence type="ECO:0000256" key="1">
    <source>
        <dbReference type="ARBA" id="ARBA00023239"/>
    </source>
</evidence>
<evidence type="ECO:0000256" key="6">
    <source>
        <dbReference type="ARBA" id="ARBA00061519"/>
    </source>
</evidence>
<dbReference type="EC" id="4.2.1.147" evidence="7"/>
<keyword evidence="1 7" id="KW-0456">Lyase</keyword>
<dbReference type="UniPathway" id="UPA00293"/>
<comment type="similarity">
    <text evidence="7">In the C-terminal section; belongs to the HPS/KGPDC family. HPS subfamily.</text>
</comment>
<evidence type="ECO:0000256" key="5">
    <source>
        <dbReference type="ARBA" id="ARBA00056998"/>
    </source>
</evidence>
<evidence type="ECO:0000256" key="2">
    <source>
        <dbReference type="ARBA" id="ARBA00023268"/>
    </source>
</evidence>
<dbReference type="GO" id="GO:0016840">
    <property type="term" value="F:carbon-nitrogen lyase activity"/>
    <property type="evidence" value="ECO:0007669"/>
    <property type="project" value="InterPro"/>
</dbReference>
<comment type="function">
    <text evidence="7">Catalyzes the reversible formation of ribulose-5-phosphate and formaldehyde from 3-hexulose-6-phosphate.</text>
</comment>
<evidence type="ECO:0000313" key="9">
    <source>
        <dbReference type="EMBL" id="RLE55214.1"/>
    </source>
</evidence>
<dbReference type="NCBIfam" id="TIGR03126">
    <property type="entry name" value="one_C_fae"/>
    <property type="match status" value="1"/>
</dbReference>
<dbReference type="SMART" id="SM00934">
    <property type="entry name" value="OMPdecase"/>
    <property type="match status" value="1"/>
</dbReference>
<dbReference type="SUPFAM" id="SSF51366">
    <property type="entry name" value="Ribulose-phoshate binding barrel"/>
    <property type="match status" value="1"/>
</dbReference>
<feature type="active site" description="Proton donor" evidence="7">
    <location>
        <position position="19"/>
    </location>
</feature>
<evidence type="ECO:0000256" key="7">
    <source>
        <dbReference type="HAMAP-Rule" id="MF_01268"/>
    </source>
</evidence>
<dbReference type="NCBIfam" id="NF009833">
    <property type="entry name" value="PRK13307.1"/>
    <property type="match status" value="1"/>
</dbReference>
<evidence type="ECO:0000259" key="8">
    <source>
        <dbReference type="SMART" id="SM00934"/>
    </source>
</evidence>
<sequence>MEEFYVGEALIGSGDEVAHVDLIIGSKKGPAGIAFANALSQLSAGHTPLLAVIRPNLAVKPSTIVIPKVTIRNLEDANKIFGPAQTAVARAVADAVAEGIIPKEKCEDWVIIASVFVHPNAKNYRKIYQFNYGATKLAIRRALKGYPSVDKVLREKDRGVHPIMGFRVQRLWNPPYLQVALDLDKLDYVLKIVEQLPNRERLILEAGTPLIKAHGTKVIEKIREVRPEAFIIADLKTMDVGRIEVKEAADSTADAVCILGVSSKATIEKAILEAQKHGIYSILDMMEVYDPVARLEDLYYKPDIVLLHRNVDAERAAAEAGKPWETEWGNITEIKEKFKCLVGVAGGITPQTAKKALEKGADIIVVGRYIIRSRDPRRAAEQFLDLMPPDPDTMRLILDEDEAIGEI</sequence>
<dbReference type="Gene3D" id="3.30.230.60">
    <property type="entry name" value="Formaldehyde-activating enzyme"/>
    <property type="match status" value="1"/>
</dbReference>
<dbReference type="InterPro" id="IPR037075">
    <property type="entry name" value="HCHO-activating_enzyme_sf"/>
</dbReference>
<dbReference type="CDD" id="cd04726">
    <property type="entry name" value="KGPDC_HPS"/>
    <property type="match status" value="1"/>
</dbReference>
<comment type="caution">
    <text evidence="9">The sequence shown here is derived from an EMBL/GenBank/DDBJ whole genome shotgun (WGS) entry which is preliminary data.</text>
</comment>
<dbReference type="InterPro" id="IPR001754">
    <property type="entry name" value="OMPdeCOase_dom"/>
</dbReference>
<protein>
    <recommendedName>
        <fullName evidence="7">Bifunctional enzyme Fae/Hps</fullName>
    </recommendedName>
    <domain>
        <recommendedName>
            <fullName evidence="7">5,6,7,8-tetrahydromethanopterin hydro-lyase</fullName>
            <ecNumber evidence="7">4.2.1.147</ecNumber>
        </recommendedName>
        <alternativeName>
            <fullName evidence="7">Formaldehyde-activating enzyme</fullName>
            <shortName evidence="7">Fae</shortName>
        </alternativeName>
    </domain>
    <domain>
        <recommendedName>
            <fullName evidence="7">3-hexulose-6-phosphate synthase</fullName>
            <shortName evidence="7">HPS</shortName>
            <ecNumber evidence="7">4.1.2.43</ecNumber>
        </recommendedName>
        <alternativeName>
            <fullName evidence="7">D-arabino-3-hexulose-6-phosphate formaldehyde lyase</fullName>
        </alternativeName>
    </domain>
</protein>
<dbReference type="Pfam" id="PF00215">
    <property type="entry name" value="OMPdecase"/>
    <property type="match status" value="1"/>
</dbReference>
<feature type="binding site" evidence="7">
    <location>
        <position position="85"/>
    </location>
    <ligand>
        <name>substrate</name>
    </ligand>
</feature>
<dbReference type="Pfam" id="PF08714">
    <property type="entry name" value="Fae"/>
    <property type="match status" value="1"/>
</dbReference>
<comment type="function">
    <text evidence="5 7">Catalyzes the condensation of formaldehyde with tetrahydromethanopterin (H(4)MPT) to 5,10-methylenetetrahydromethanopterin.</text>
</comment>
<feature type="binding site" evidence="7">
    <location>
        <position position="50"/>
    </location>
    <ligand>
        <name>substrate</name>
    </ligand>
</feature>
<keyword evidence="3 7" id="KW-0119">Carbohydrate metabolism</keyword>
<dbReference type="InterPro" id="IPR020568">
    <property type="entry name" value="Ribosomal_Su5_D2-typ_SF"/>
</dbReference>
<feature type="domain" description="Orotidine 5'-phosphate decarboxylase" evidence="8">
    <location>
        <begin position="176"/>
        <end position="383"/>
    </location>
</feature>
<feature type="binding site" evidence="7">
    <location>
        <position position="21"/>
    </location>
    <ligand>
        <name>substrate</name>
    </ligand>
</feature>
<accession>A0A497F6C6</accession>
<dbReference type="Proteomes" id="UP000269499">
    <property type="component" value="Unassembled WGS sequence"/>
</dbReference>
<dbReference type="EMBL" id="QMRA01000009">
    <property type="protein sequence ID" value="RLE55214.1"/>
    <property type="molecule type" value="Genomic_DNA"/>
</dbReference>
<dbReference type="InterPro" id="IPR041710">
    <property type="entry name" value="HPS/KGPDC"/>
</dbReference>
<comment type="pathway">
    <text evidence="7">Carbohydrate biosynthesis; D-ribose 5-phosphate biosynthesis.</text>
</comment>
<dbReference type="GO" id="GO:0033982">
    <property type="term" value="F:3-dehydro-L-gulonate-6-phosphate decarboxylase activity"/>
    <property type="evidence" value="ECO:0007669"/>
    <property type="project" value="TreeGrafter"/>
</dbReference>
<feature type="region of interest" description="3-hexulose-6-phosphate synthase" evidence="7">
    <location>
        <begin position="164"/>
        <end position="407"/>
    </location>
</feature>
<dbReference type="AlphaFoldDB" id="A0A497F6C6"/>
<dbReference type="GO" id="GO:0006207">
    <property type="term" value="P:'de novo' pyrimidine nucleobase biosynthetic process"/>
    <property type="evidence" value="ECO:0007669"/>
    <property type="project" value="InterPro"/>
</dbReference>
<dbReference type="PANTHER" id="PTHR35039:SF3">
    <property type="entry name" value="3-KETO-L-GULONATE-6-PHOSPHATE DECARBOXYLASE SGBH-RELATED"/>
    <property type="match status" value="1"/>
</dbReference>
<evidence type="ECO:0000256" key="4">
    <source>
        <dbReference type="ARBA" id="ARBA00052457"/>
    </source>
</evidence>
<gene>
    <name evidence="9" type="primary">fae</name>
    <name evidence="7" type="synonym">fae-hps</name>
    <name evidence="9" type="ORF">DRJ26_01045</name>
</gene>
<organism evidence="9 10">
    <name type="scientific">Thermoproteota archaeon</name>
    <dbReference type="NCBI Taxonomy" id="2056631"/>
    <lineage>
        <taxon>Archaea</taxon>
        <taxon>Thermoproteota</taxon>
    </lineage>
</organism>
<feature type="binding site" evidence="7">
    <location>
        <position position="70"/>
    </location>
    <ligand>
        <name>substrate</name>
    </ligand>
</feature>
<dbReference type="GO" id="GO:0016836">
    <property type="term" value="F:hydro-lyase activity"/>
    <property type="evidence" value="ECO:0007669"/>
    <property type="project" value="UniProtKB-UniRule"/>
</dbReference>
<evidence type="ECO:0000313" key="10">
    <source>
        <dbReference type="Proteomes" id="UP000269499"/>
    </source>
</evidence>
<feature type="region of interest" description="Formaldehyde-activating enzyme" evidence="7">
    <location>
        <begin position="1"/>
        <end position="163"/>
    </location>
</feature>
<name>A0A497F6C6_9CREN</name>
<dbReference type="PANTHER" id="PTHR35039">
    <property type="entry name" value="3-KETO-L-GULONATE-6-PHOSPHATE DECARBOXYLASE SGBH-RELATED"/>
    <property type="match status" value="1"/>
</dbReference>
<dbReference type="InterPro" id="IPR014826">
    <property type="entry name" value="HCHO-activating_enzyme"/>
</dbReference>
<keyword evidence="2 7" id="KW-0511">Multifunctional enzyme</keyword>
<evidence type="ECO:0000256" key="3">
    <source>
        <dbReference type="ARBA" id="ARBA00023277"/>
    </source>
</evidence>